<dbReference type="Gene3D" id="3.30.1340.10">
    <property type="entry name" value="HPr-like"/>
    <property type="match status" value="1"/>
</dbReference>
<dbReference type="GO" id="GO:0009401">
    <property type="term" value="P:phosphoenolpyruvate-dependent sugar phosphotransferase system"/>
    <property type="evidence" value="ECO:0007669"/>
    <property type="project" value="UniProtKB-KW"/>
</dbReference>
<proteinExistence type="inferred from homology"/>
<accession>A0A1T2LCX3</accession>
<dbReference type="InterPro" id="IPR001020">
    <property type="entry name" value="PTS_HPr_His_P_site"/>
</dbReference>
<dbReference type="Pfam" id="PF00381">
    <property type="entry name" value="PTS-HPr"/>
    <property type="match status" value="1"/>
</dbReference>
<gene>
    <name evidence="6" type="ORF">BOW52_00815</name>
</gene>
<dbReference type="RefSeq" id="WP_078475976.1">
    <property type="nucleotide sequence ID" value="NZ_MPRK01000006.1"/>
</dbReference>
<evidence type="ECO:0000256" key="1">
    <source>
        <dbReference type="ARBA" id="ARBA00004496"/>
    </source>
</evidence>
<dbReference type="InterPro" id="IPR035895">
    <property type="entry name" value="HPr-like_sf"/>
</dbReference>
<dbReference type="AlphaFoldDB" id="A0A1T2LCX3"/>
<organism evidence="6 7">
    <name type="scientific">Solemya elarraichensis gill symbiont</name>
    <dbReference type="NCBI Taxonomy" id="1918949"/>
    <lineage>
        <taxon>Bacteria</taxon>
        <taxon>Pseudomonadati</taxon>
        <taxon>Pseudomonadota</taxon>
        <taxon>Gammaproteobacteria</taxon>
        <taxon>sulfur-oxidizing symbionts</taxon>
    </lineage>
</organism>
<keyword evidence="7" id="KW-1185">Reference proteome</keyword>
<dbReference type="InterPro" id="IPR002114">
    <property type="entry name" value="PTS_HPr_Ser_P_site"/>
</dbReference>
<evidence type="ECO:0000256" key="4">
    <source>
        <dbReference type="ARBA" id="ARBA00022683"/>
    </source>
</evidence>
<keyword evidence="3" id="KW-0963">Cytoplasm</keyword>
<evidence type="ECO:0000259" key="5">
    <source>
        <dbReference type="PROSITE" id="PS51350"/>
    </source>
</evidence>
<dbReference type="GO" id="GO:0005737">
    <property type="term" value="C:cytoplasm"/>
    <property type="evidence" value="ECO:0007669"/>
    <property type="project" value="UniProtKB-SubCell"/>
</dbReference>
<dbReference type="Proteomes" id="UP000190198">
    <property type="component" value="Unassembled WGS sequence"/>
</dbReference>
<evidence type="ECO:0000256" key="2">
    <source>
        <dbReference type="ARBA" id="ARBA00010736"/>
    </source>
</evidence>
<evidence type="ECO:0000313" key="7">
    <source>
        <dbReference type="Proteomes" id="UP000190198"/>
    </source>
</evidence>
<dbReference type="PRINTS" id="PR00107">
    <property type="entry name" value="PHOSPHOCPHPR"/>
</dbReference>
<dbReference type="EMBL" id="MPRK01000006">
    <property type="protein sequence ID" value="OOZ42940.1"/>
    <property type="molecule type" value="Genomic_DNA"/>
</dbReference>
<dbReference type="InterPro" id="IPR000032">
    <property type="entry name" value="HPr-like"/>
</dbReference>
<evidence type="ECO:0000313" key="6">
    <source>
        <dbReference type="EMBL" id="OOZ42940.1"/>
    </source>
</evidence>
<dbReference type="PANTHER" id="PTHR33705">
    <property type="entry name" value="PHOSPHOCARRIER PROTEIN HPR"/>
    <property type="match status" value="1"/>
</dbReference>
<dbReference type="CDD" id="cd00367">
    <property type="entry name" value="PTS-HPr_like"/>
    <property type="match status" value="1"/>
</dbReference>
<comment type="caution">
    <text evidence="6">The sequence shown here is derived from an EMBL/GenBank/DDBJ whole genome shotgun (WGS) entry which is preliminary data.</text>
</comment>
<dbReference type="SUPFAM" id="SSF55594">
    <property type="entry name" value="HPr-like"/>
    <property type="match status" value="1"/>
</dbReference>
<dbReference type="NCBIfam" id="TIGR01003">
    <property type="entry name" value="PTS_HPr_family"/>
    <property type="match status" value="1"/>
</dbReference>
<comment type="similarity">
    <text evidence="2">Belongs to the HPr family.</text>
</comment>
<feature type="domain" description="HPr" evidence="5">
    <location>
        <begin position="1"/>
        <end position="91"/>
    </location>
</feature>
<dbReference type="OrthoDB" id="9798965at2"/>
<dbReference type="PROSITE" id="PS00369">
    <property type="entry name" value="PTS_HPR_HIS"/>
    <property type="match status" value="1"/>
</dbReference>
<evidence type="ECO:0000256" key="3">
    <source>
        <dbReference type="ARBA" id="ARBA00022490"/>
    </source>
</evidence>
<name>A0A1T2LCX3_9GAMM</name>
<dbReference type="PANTHER" id="PTHR33705:SF2">
    <property type="entry name" value="PHOSPHOCARRIER PROTEIN NPR"/>
    <property type="match status" value="1"/>
</dbReference>
<keyword evidence="4" id="KW-0598">Phosphotransferase system</keyword>
<dbReference type="PROSITE" id="PS51350">
    <property type="entry name" value="PTS_HPR_DOM"/>
    <property type="match status" value="1"/>
</dbReference>
<reference evidence="6 7" key="1">
    <citation type="submission" date="2016-11" db="EMBL/GenBank/DDBJ databases">
        <title>Mixed transmission modes and dynamic genome evolution in an obligate animal-bacterial symbiosis.</title>
        <authorList>
            <person name="Russell S.L."/>
            <person name="Corbett-Detig R.B."/>
            <person name="Cavanaugh C.M."/>
        </authorList>
    </citation>
    <scope>NUCLEOTIDE SEQUENCE [LARGE SCALE GENOMIC DNA]</scope>
    <source>
        <strain evidence="6">Sp-SM6</strain>
    </source>
</reference>
<comment type="subcellular location">
    <subcellularLocation>
        <location evidence="1">Cytoplasm</location>
    </subcellularLocation>
</comment>
<sequence length="92" mass="9795">MSQRELTIINKLGLHARAAAKFVATASRFSSLIQVEKNGQKVNAKSIMGVMMLAASRGTTITLEANGDDAEDALDALDALEALINDKFGESE</sequence>
<dbReference type="InterPro" id="IPR050399">
    <property type="entry name" value="HPr"/>
</dbReference>
<dbReference type="PROSITE" id="PS00589">
    <property type="entry name" value="PTS_HPR_SER"/>
    <property type="match status" value="1"/>
</dbReference>
<protein>
    <submittedName>
        <fullName evidence="6">Phosphocarrier protein HPr</fullName>
    </submittedName>
</protein>